<keyword evidence="3" id="KW-0479">Metal-binding</keyword>
<evidence type="ECO:0000256" key="1">
    <source>
        <dbReference type="ARBA" id="ARBA00004123"/>
    </source>
</evidence>
<evidence type="ECO:0000256" key="8">
    <source>
        <dbReference type="ARBA" id="ARBA00023163"/>
    </source>
</evidence>
<dbReference type="SUPFAM" id="SSF103637">
    <property type="entry name" value="CCHHC domain"/>
    <property type="match status" value="2"/>
</dbReference>
<evidence type="ECO:0000256" key="6">
    <source>
        <dbReference type="ARBA" id="ARBA00022833"/>
    </source>
</evidence>
<evidence type="ECO:0000256" key="4">
    <source>
        <dbReference type="ARBA" id="ARBA00022737"/>
    </source>
</evidence>
<dbReference type="WBParaSite" id="SPAL_0000489100.1">
    <property type="protein sequence ID" value="SPAL_0000489100.1"/>
    <property type="gene ID" value="SPAL_0000489100"/>
</dbReference>
<organism evidence="11 12">
    <name type="scientific">Strongyloides papillosus</name>
    <name type="common">Intestinal threadworm</name>
    <dbReference type="NCBI Taxonomy" id="174720"/>
    <lineage>
        <taxon>Eukaryota</taxon>
        <taxon>Metazoa</taxon>
        <taxon>Ecdysozoa</taxon>
        <taxon>Nematoda</taxon>
        <taxon>Chromadorea</taxon>
        <taxon>Rhabditida</taxon>
        <taxon>Tylenchina</taxon>
        <taxon>Panagrolaimomorpha</taxon>
        <taxon>Strongyloidoidea</taxon>
        <taxon>Strongyloididae</taxon>
        <taxon>Strongyloides</taxon>
    </lineage>
</organism>
<keyword evidence="9" id="KW-0539">Nucleus</keyword>
<keyword evidence="5" id="KW-0863">Zinc-finger</keyword>
<dbReference type="GO" id="GO:0008270">
    <property type="term" value="F:zinc ion binding"/>
    <property type="evidence" value="ECO:0007669"/>
    <property type="project" value="UniProtKB-KW"/>
</dbReference>
<evidence type="ECO:0000256" key="3">
    <source>
        <dbReference type="ARBA" id="ARBA00022723"/>
    </source>
</evidence>
<comment type="subcellular location">
    <subcellularLocation>
        <location evidence="1">Nucleus</location>
    </subcellularLocation>
</comment>
<keyword evidence="4" id="KW-0677">Repeat</keyword>
<dbReference type="FunFam" id="4.10.320.30:FF:000001">
    <property type="entry name" value="Myelin transcription factor 1-like, a"/>
    <property type="match status" value="2"/>
</dbReference>
<feature type="region of interest" description="Disordered" evidence="10">
    <location>
        <begin position="123"/>
        <end position="180"/>
    </location>
</feature>
<keyword evidence="6" id="KW-0862">Zinc</keyword>
<proteinExistence type="inferred from homology"/>
<dbReference type="AlphaFoldDB" id="A0A0N5BFY2"/>
<sequence length="540" mass="60762">MSSNNQDQSLLSNISPAIIQAMLNLNEKVNDEEMRMKFLPIDVSPTITKVDNLQYNEDKNNNSSEIIPLESHKNKDEVVPNNKENVTNNYNSSIHSLTSTSAFKNANNEINFVASTIVENNVTRRKRKPNDSAGNNSSIKKEIKASEKSNLTYKSKLSSSTENLNKSPDVPTTNNENGNCEEMVKQNEDNNFLFSNFNISFSPTMTSSNNKENKEKVSCPTPGCDGSGHQTGLYTHHRSLSGCPRRPDKSTIQLLSLQKDSVLRCSTPQCTGTGHVNSNRSSHRSLSGCPIAYQQKLAKKSKGRLPIYKNTSDNFDDVSSQPDGHLEFKKESKFLKTDCDKLLRSSTFLEFPLESKIKVFEESCKQHNQINLERHNDMEIHKKNILNIKENKPLINSHIQPQFPMHNLFPQNPQYLQPTANSGYIPAPTIAENLQQQMAIFALASQNVAQYLMMKNFFDNMISSQLASFHASTLVPPNNSATFMNFPLPPEIIDNKFNEEIQSLISQMNNPQNQILFGSSKFQSEMFETTSDNIDGKTSE</sequence>
<dbReference type="PANTHER" id="PTHR10816:SF15">
    <property type="entry name" value="MYELIN TRANSCRIPTION FACTOR 1-LIKE PROTEIN"/>
    <property type="match status" value="1"/>
</dbReference>
<comment type="similarity">
    <text evidence="2">Belongs to the MYT1 family.</text>
</comment>
<dbReference type="Gene3D" id="4.10.320.30">
    <property type="match status" value="2"/>
</dbReference>
<evidence type="ECO:0000256" key="10">
    <source>
        <dbReference type="SAM" id="MobiDB-lite"/>
    </source>
</evidence>
<dbReference type="STRING" id="174720.A0A0N5BFY2"/>
<name>A0A0N5BFY2_STREA</name>
<dbReference type="GO" id="GO:0005634">
    <property type="term" value="C:nucleus"/>
    <property type="evidence" value="ECO:0007669"/>
    <property type="project" value="UniProtKB-SubCell"/>
</dbReference>
<dbReference type="GO" id="GO:0007399">
    <property type="term" value="P:nervous system development"/>
    <property type="evidence" value="ECO:0007669"/>
    <property type="project" value="UniProtKB-KW"/>
</dbReference>
<accession>A0A0N5BFY2</accession>
<dbReference type="InterPro" id="IPR036060">
    <property type="entry name" value="Znf_C2H2C_sf"/>
</dbReference>
<keyword evidence="7" id="KW-0805">Transcription regulation</keyword>
<evidence type="ECO:0000256" key="2">
    <source>
        <dbReference type="ARBA" id="ARBA00010194"/>
    </source>
</evidence>
<evidence type="ECO:0000313" key="11">
    <source>
        <dbReference type="Proteomes" id="UP000046392"/>
    </source>
</evidence>
<feature type="compositionally biased region" description="Polar residues" evidence="10">
    <location>
        <begin position="150"/>
        <end position="178"/>
    </location>
</feature>
<dbReference type="PROSITE" id="PS51802">
    <property type="entry name" value="ZF_CCHHC"/>
    <property type="match status" value="2"/>
</dbReference>
<dbReference type="GO" id="GO:0006355">
    <property type="term" value="P:regulation of DNA-templated transcription"/>
    <property type="evidence" value="ECO:0007669"/>
    <property type="project" value="InterPro"/>
</dbReference>
<keyword evidence="11" id="KW-1185">Reference proteome</keyword>
<dbReference type="PANTHER" id="PTHR10816">
    <property type="entry name" value="MYELIN TRANSCRIPTION FACTOR 1-RELATED"/>
    <property type="match status" value="1"/>
</dbReference>
<evidence type="ECO:0000256" key="5">
    <source>
        <dbReference type="ARBA" id="ARBA00022771"/>
    </source>
</evidence>
<dbReference type="Pfam" id="PF01530">
    <property type="entry name" value="zf-C2HC"/>
    <property type="match status" value="2"/>
</dbReference>
<evidence type="ECO:0000313" key="12">
    <source>
        <dbReference type="WBParaSite" id="SPAL_0000489100.1"/>
    </source>
</evidence>
<evidence type="ECO:0000256" key="9">
    <source>
        <dbReference type="ARBA" id="ARBA00023242"/>
    </source>
</evidence>
<keyword evidence="8" id="KW-0804">Transcription</keyword>
<evidence type="ECO:0000256" key="7">
    <source>
        <dbReference type="ARBA" id="ARBA00023015"/>
    </source>
</evidence>
<protein>
    <submittedName>
        <fullName evidence="12">Uncharacterized protein</fullName>
    </submittedName>
</protein>
<reference evidence="12" key="1">
    <citation type="submission" date="2017-02" db="UniProtKB">
        <authorList>
            <consortium name="WormBaseParasite"/>
        </authorList>
    </citation>
    <scope>IDENTIFICATION</scope>
</reference>
<dbReference type="Proteomes" id="UP000046392">
    <property type="component" value="Unplaced"/>
</dbReference>
<dbReference type="InterPro" id="IPR002515">
    <property type="entry name" value="Znf_C2H2C"/>
</dbReference>